<dbReference type="Gene3D" id="3.30.160.60">
    <property type="entry name" value="Classic Zinc Finger"/>
    <property type="match status" value="2"/>
</dbReference>
<evidence type="ECO:0000256" key="5">
    <source>
        <dbReference type="PROSITE-ProRule" id="PRU00042"/>
    </source>
</evidence>
<keyword evidence="3 5" id="KW-0863">Zinc-finger</keyword>
<proteinExistence type="predicted"/>
<accession>A0A8H7CYP5</accession>
<gene>
    <name evidence="8" type="ORF">MVEN_01271400</name>
</gene>
<dbReference type="EMBL" id="JACAZI010000009">
    <property type="protein sequence ID" value="KAF7353037.1"/>
    <property type="molecule type" value="Genomic_DNA"/>
</dbReference>
<dbReference type="OrthoDB" id="8117402at2759"/>
<dbReference type="AlphaFoldDB" id="A0A8H7CYP5"/>
<evidence type="ECO:0000256" key="3">
    <source>
        <dbReference type="ARBA" id="ARBA00022771"/>
    </source>
</evidence>
<dbReference type="GO" id="GO:0000981">
    <property type="term" value="F:DNA-binding transcription factor activity, RNA polymerase II-specific"/>
    <property type="evidence" value="ECO:0007669"/>
    <property type="project" value="TreeGrafter"/>
</dbReference>
<keyword evidence="4" id="KW-0862">Zinc</keyword>
<evidence type="ECO:0000256" key="6">
    <source>
        <dbReference type="SAM" id="MobiDB-lite"/>
    </source>
</evidence>
<sequence length="480" mass="53893">MPDVDFQTNRLAVVSPPPKPIGLGLDCVDARLARPYGQLRLPTIQRRTNPARVLRTGSSFDCEKSLASMKIEADSIPPFHLATSPITSAPFSAEKPEFNSLYDLDVQYPSSRSLNNPSPQSALNYSYSPALSPSWTLDSILSASAFLSPDTLTSSSPDTRLWSSSLKTSISSLASSSPSIAHSTLEESRLDCTPNIAVPLADINMFRIPTSVRDFNSSVDPAYIALDHPLPPSIDPPRPAETFSNPRNSFITIPTVSPALYCTATMPTMTTSTFRPRFPVSRPTFQANPPSRVPKRKTLTQDAPSKKKRKVMEPEPEVVFGTPILDAHRGITQTELEAKAARFQQRNPGVEDFDKRWLASFSGKLTAMGEIMEDFRCYVVGCTQMNRRRDHMVVHVGSHLDQRRFKCEQCPKRYRRNNELKRHERSHDGSRPFVCLLCPTQKSTFKRQDLLNRHLNNKHRAEKENDAPRKERKLEQCTDL</sequence>
<name>A0A8H7CYP5_9AGAR</name>
<dbReference type="SUPFAM" id="SSF57667">
    <property type="entry name" value="beta-beta-alpha zinc fingers"/>
    <property type="match status" value="1"/>
</dbReference>
<dbReference type="SMART" id="SM00355">
    <property type="entry name" value="ZnF_C2H2"/>
    <property type="match status" value="3"/>
</dbReference>
<dbReference type="FunFam" id="3.30.160.60:FF:000100">
    <property type="entry name" value="Zinc finger 45-like"/>
    <property type="match status" value="1"/>
</dbReference>
<keyword evidence="1" id="KW-0479">Metal-binding</keyword>
<dbReference type="PROSITE" id="PS50157">
    <property type="entry name" value="ZINC_FINGER_C2H2_2"/>
    <property type="match status" value="1"/>
</dbReference>
<feature type="region of interest" description="Disordered" evidence="6">
    <location>
        <begin position="458"/>
        <end position="480"/>
    </location>
</feature>
<protein>
    <recommendedName>
        <fullName evidence="7">C2H2-type domain-containing protein</fullName>
    </recommendedName>
</protein>
<dbReference type="PROSITE" id="PS00028">
    <property type="entry name" value="ZINC_FINGER_C2H2_1"/>
    <property type="match status" value="1"/>
</dbReference>
<evidence type="ECO:0000256" key="2">
    <source>
        <dbReference type="ARBA" id="ARBA00022737"/>
    </source>
</evidence>
<dbReference type="InterPro" id="IPR036236">
    <property type="entry name" value="Znf_C2H2_sf"/>
</dbReference>
<dbReference type="GO" id="GO:0000978">
    <property type="term" value="F:RNA polymerase II cis-regulatory region sequence-specific DNA binding"/>
    <property type="evidence" value="ECO:0007669"/>
    <property type="project" value="TreeGrafter"/>
</dbReference>
<evidence type="ECO:0000313" key="9">
    <source>
        <dbReference type="Proteomes" id="UP000620124"/>
    </source>
</evidence>
<organism evidence="8 9">
    <name type="scientific">Mycena venus</name>
    <dbReference type="NCBI Taxonomy" id="2733690"/>
    <lineage>
        <taxon>Eukaryota</taxon>
        <taxon>Fungi</taxon>
        <taxon>Dikarya</taxon>
        <taxon>Basidiomycota</taxon>
        <taxon>Agaricomycotina</taxon>
        <taxon>Agaricomycetes</taxon>
        <taxon>Agaricomycetidae</taxon>
        <taxon>Agaricales</taxon>
        <taxon>Marasmiineae</taxon>
        <taxon>Mycenaceae</taxon>
        <taxon>Mycena</taxon>
    </lineage>
</organism>
<comment type="caution">
    <text evidence="8">The sequence shown here is derived from an EMBL/GenBank/DDBJ whole genome shotgun (WGS) entry which is preliminary data.</text>
</comment>
<feature type="compositionally biased region" description="Basic and acidic residues" evidence="6">
    <location>
        <begin position="459"/>
        <end position="480"/>
    </location>
</feature>
<dbReference type="PANTHER" id="PTHR23235:SF120">
    <property type="entry name" value="KRUPPEL-LIKE FACTOR 15"/>
    <property type="match status" value="1"/>
</dbReference>
<keyword evidence="9" id="KW-1185">Reference proteome</keyword>
<dbReference type="Proteomes" id="UP000620124">
    <property type="component" value="Unassembled WGS sequence"/>
</dbReference>
<dbReference type="InterPro" id="IPR013087">
    <property type="entry name" value="Znf_C2H2_type"/>
</dbReference>
<reference evidence="8" key="1">
    <citation type="submission" date="2020-05" db="EMBL/GenBank/DDBJ databases">
        <title>Mycena genomes resolve the evolution of fungal bioluminescence.</title>
        <authorList>
            <person name="Tsai I.J."/>
        </authorList>
    </citation>
    <scope>NUCLEOTIDE SEQUENCE</scope>
    <source>
        <strain evidence="8">CCC161011</strain>
    </source>
</reference>
<keyword evidence="2" id="KW-0677">Repeat</keyword>
<evidence type="ECO:0000256" key="4">
    <source>
        <dbReference type="ARBA" id="ARBA00022833"/>
    </source>
</evidence>
<dbReference type="GO" id="GO:0008270">
    <property type="term" value="F:zinc ion binding"/>
    <property type="evidence" value="ECO:0007669"/>
    <property type="project" value="UniProtKB-KW"/>
</dbReference>
<feature type="domain" description="C2H2-type" evidence="7">
    <location>
        <begin position="405"/>
        <end position="432"/>
    </location>
</feature>
<evidence type="ECO:0000259" key="7">
    <source>
        <dbReference type="PROSITE" id="PS50157"/>
    </source>
</evidence>
<feature type="region of interest" description="Disordered" evidence="6">
    <location>
        <begin position="273"/>
        <end position="313"/>
    </location>
</feature>
<dbReference type="PANTHER" id="PTHR23235">
    <property type="entry name" value="KRUEPPEL-LIKE TRANSCRIPTION FACTOR"/>
    <property type="match status" value="1"/>
</dbReference>
<evidence type="ECO:0000313" key="8">
    <source>
        <dbReference type="EMBL" id="KAF7353037.1"/>
    </source>
</evidence>
<evidence type="ECO:0000256" key="1">
    <source>
        <dbReference type="ARBA" id="ARBA00022723"/>
    </source>
</evidence>